<organism evidence="2 3">
    <name type="scientific">Phocaeicola vulgatus str. 3775 SL</name>
    <name type="common">B</name>
    <name type="synonym">iv</name>
    <dbReference type="NCBI Taxonomy" id="1339350"/>
    <lineage>
        <taxon>Bacteria</taxon>
        <taxon>Pseudomonadati</taxon>
        <taxon>Bacteroidota</taxon>
        <taxon>Bacteroidia</taxon>
        <taxon>Bacteroidales</taxon>
        <taxon>Bacteroidaceae</taxon>
        <taxon>Phocaeicola</taxon>
    </lineage>
</organism>
<accession>A0A078R2H1</accession>
<keyword evidence="1" id="KW-1133">Transmembrane helix</keyword>
<evidence type="ECO:0000256" key="1">
    <source>
        <dbReference type="SAM" id="Phobius"/>
    </source>
</evidence>
<evidence type="ECO:0000313" key="2">
    <source>
        <dbReference type="EMBL" id="KDS29759.1"/>
    </source>
</evidence>
<comment type="caution">
    <text evidence="2">The sequence shown here is derived from an EMBL/GenBank/DDBJ whole genome shotgun (WGS) entry which is preliminary data.</text>
</comment>
<feature type="transmembrane region" description="Helical" evidence="1">
    <location>
        <begin position="52"/>
        <end position="77"/>
    </location>
</feature>
<gene>
    <name evidence="2" type="ORF">M097_2904</name>
</gene>
<name>A0A078R2H1_PHOVU</name>
<evidence type="ECO:0000313" key="3">
    <source>
        <dbReference type="Proteomes" id="UP000028134"/>
    </source>
</evidence>
<dbReference type="EMBL" id="JNHI01000019">
    <property type="protein sequence ID" value="KDS29759.1"/>
    <property type="molecule type" value="Genomic_DNA"/>
</dbReference>
<protein>
    <submittedName>
        <fullName evidence="2">Putative membrane protein</fullName>
    </submittedName>
</protein>
<dbReference type="PATRIC" id="fig|1339350.3.peg.2781"/>
<dbReference type="Proteomes" id="UP000028134">
    <property type="component" value="Unassembled WGS sequence"/>
</dbReference>
<sequence>MRTREFIKRLKTDKRIRMAALVLVAFAVFSYLYSRGISPVWAAVAIVCFRGFFRFLYKIACLLVAAAILFCILSYLVF</sequence>
<keyword evidence="1" id="KW-0472">Membrane</keyword>
<reference evidence="2 3" key="1">
    <citation type="submission" date="2014-04" db="EMBL/GenBank/DDBJ databases">
        <authorList>
            <person name="Sears C."/>
            <person name="Carroll K."/>
            <person name="Sack B.R."/>
            <person name="Qadri F."/>
            <person name="Myers L.L."/>
            <person name="Chung G.-T."/>
            <person name="Escheverria P."/>
            <person name="Fraser C.M."/>
            <person name="Sadzewicz L."/>
            <person name="Shefchek K.A."/>
            <person name="Tallon L."/>
            <person name="Das S.P."/>
            <person name="Daugherty S."/>
            <person name="Mongodin E.F."/>
        </authorList>
    </citation>
    <scope>NUCLEOTIDE SEQUENCE [LARGE SCALE GENOMIC DNA]</scope>
    <source>
        <strain evidence="3">3775 SL(B) 10 (iv)</strain>
    </source>
</reference>
<keyword evidence="1" id="KW-0812">Transmembrane</keyword>
<dbReference type="RefSeq" id="WP_032945890.1">
    <property type="nucleotide sequence ID" value="NZ_JNHI01000019.1"/>
</dbReference>
<dbReference type="AlphaFoldDB" id="A0A078R2H1"/>
<proteinExistence type="predicted"/>